<dbReference type="SUPFAM" id="SSF55729">
    <property type="entry name" value="Acyl-CoA N-acyltransferases (Nat)"/>
    <property type="match status" value="1"/>
</dbReference>
<dbReference type="PANTHER" id="PTHR34697:SF2">
    <property type="entry name" value="PHOSPHATIDYLGLYCEROL LYSYLTRANSFERASE"/>
    <property type="match status" value="1"/>
</dbReference>
<evidence type="ECO:0000256" key="1">
    <source>
        <dbReference type="ARBA" id="ARBA00004651"/>
    </source>
</evidence>
<evidence type="ECO:0000313" key="8">
    <source>
        <dbReference type="EMBL" id="MFD1191648.1"/>
    </source>
</evidence>
<comment type="subcellular location">
    <subcellularLocation>
        <location evidence="1">Cell membrane</location>
        <topology evidence="1">Multi-pass membrane protein</topology>
    </subcellularLocation>
</comment>
<dbReference type="Proteomes" id="UP001597216">
    <property type="component" value="Unassembled WGS sequence"/>
</dbReference>
<comment type="caution">
    <text evidence="8">The sequence shown here is derived from an EMBL/GenBank/DDBJ whole genome shotgun (WGS) entry which is preliminary data.</text>
</comment>
<feature type="domain" description="Phosphatidylglycerol lysyltransferase C-terminal" evidence="7">
    <location>
        <begin position="221"/>
        <end position="515"/>
    </location>
</feature>
<dbReference type="RefSeq" id="WP_374345742.1">
    <property type="nucleotide sequence ID" value="NZ_JBHTLQ010000031.1"/>
</dbReference>
<feature type="transmembrane region" description="Helical" evidence="6">
    <location>
        <begin position="182"/>
        <end position="201"/>
    </location>
</feature>
<feature type="transmembrane region" description="Helical" evidence="6">
    <location>
        <begin position="137"/>
        <end position="159"/>
    </location>
</feature>
<keyword evidence="9" id="KW-1185">Reference proteome</keyword>
<gene>
    <name evidence="8" type="ORF">ACFQ27_13750</name>
</gene>
<keyword evidence="2" id="KW-1003">Cell membrane</keyword>
<evidence type="ECO:0000256" key="6">
    <source>
        <dbReference type="SAM" id="Phobius"/>
    </source>
</evidence>
<evidence type="ECO:0000256" key="4">
    <source>
        <dbReference type="ARBA" id="ARBA00022989"/>
    </source>
</evidence>
<dbReference type="InterPro" id="IPR016181">
    <property type="entry name" value="Acyl_CoA_acyltransferase"/>
</dbReference>
<dbReference type="InterPro" id="IPR051211">
    <property type="entry name" value="PG_lysyltransferase"/>
</dbReference>
<dbReference type="EMBL" id="JBHTLQ010000031">
    <property type="protein sequence ID" value="MFD1191648.1"/>
    <property type="molecule type" value="Genomic_DNA"/>
</dbReference>
<evidence type="ECO:0000256" key="3">
    <source>
        <dbReference type="ARBA" id="ARBA00022692"/>
    </source>
</evidence>
<organism evidence="8 9">
    <name type="scientific">Phenylobacterium conjunctum</name>
    <dbReference type="NCBI Taxonomy" id="1298959"/>
    <lineage>
        <taxon>Bacteria</taxon>
        <taxon>Pseudomonadati</taxon>
        <taxon>Pseudomonadota</taxon>
        <taxon>Alphaproteobacteria</taxon>
        <taxon>Caulobacterales</taxon>
        <taxon>Caulobacteraceae</taxon>
        <taxon>Phenylobacterium</taxon>
    </lineage>
</organism>
<protein>
    <submittedName>
        <fullName evidence="8">Phosphatidylglycerol lysyltransferase domain-containing protein</fullName>
    </submittedName>
</protein>
<sequence>MRFGSELKPALFSVVPILGATLTLMAGVLLIWSGATPSVPDHFMIVWRHTPAILIETSHFLSSVMGLVLVMLAFGLRARLNGAWAATVAALLIAAPLALLKGFVWEEALALLVLALVLAPFRTAFPRASNLTRMEITPGWLVSALAMVIGVGLLGLWSFEHADYGDQPFWKTMADADAARSIRAWGGTAIALVIFGVWRLFATVATPKVVGEGDPDFQQVRAILAKAELAEPTSNVALLGDKRFLFSPSGESFLMFAVRGRSWIALGAPVGRRSERLDLLWRFRELADAHAARPCLYSIGAEDLPDVVELGFSIQKVGELAALPLANFQIDGTKRGNLRRAWKKLGAEGATFEVVRPPNVQAILPDLAAISEAWLAHHAGGEKGFSMGGFHPGYVAEFPVAVARWEGRIVAFATLWPTAAKTAFSTDLMRYADDAPKRIMDYLFVEVINWGRAEGYGAMEFGMAPLAGLEDRPLAPILSRVGNLVFERGEDLYNFQGVRMYKDKWDPLWHPRYIAAPHKWMIPILLADVGLLSSGGVAGLAKRSRKPDEPATVPAAA</sequence>
<dbReference type="Pfam" id="PF09924">
    <property type="entry name" value="LPG_synthase_C"/>
    <property type="match status" value="1"/>
</dbReference>
<keyword evidence="4 6" id="KW-1133">Transmembrane helix</keyword>
<evidence type="ECO:0000256" key="5">
    <source>
        <dbReference type="ARBA" id="ARBA00023136"/>
    </source>
</evidence>
<proteinExistence type="predicted"/>
<keyword evidence="5 6" id="KW-0472">Membrane</keyword>
<feature type="transmembrane region" description="Helical" evidence="6">
    <location>
        <begin position="52"/>
        <end position="76"/>
    </location>
</feature>
<feature type="transmembrane region" description="Helical" evidence="6">
    <location>
        <begin position="12"/>
        <end position="32"/>
    </location>
</feature>
<evidence type="ECO:0000259" key="7">
    <source>
        <dbReference type="Pfam" id="PF09924"/>
    </source>
</evidence>
<accession>A0ABW3T3V0</accession>
<evidence type="ECO:0000313" key="9">
    <source>
        <dbReference type="Proteomes" id="UP001597216"/>
    </source>
</evidence>
<evidence type="ECO:0000256" key="2">
    <source>
        <dbReference type="ARBA" id="ARBA00022475"/>
    </source>
</evidence>
<reference evidence="9" key="1">
    <citation type="journal article" date="2019" name="Int. J. Syst. Evol. Microbiol.">
        <title>The Global Catalogue of Microorganisms (GCM) 10K type strain sequencing project: providing services to taxonomists for standard genome sequencing and annotation.</title>
        <authorList>
            <consortium name="The Broad Institute Genomics Platform"/>
            <consortium name="The Broad Institute Genome Sequencing Center for Infectious Disease"/>
            <person name="Wu L."/>
            <person name="Ma J."/>
        </authorList>
    </citation>
    <scope>NUCLEOTIDE SEQUENCE [LARGE SCALE GENOMIC DNA]</scope>
    <source>
        <strain evidence="9">CCUG 55074</strain>
    </source>
</reference>
<keyword evidence="3 6" id="KW-0812">Transmembrane</keyword>
<dbReference type="InterPro" id="IPR024320">
    <property type="entry name" value="LPG_synthase_C"/>
</dbReference>
<feature type="transmembrane region" description="Helical" evidence="6">
    <location>
        <begin position="108"/>
        <end position="125"/>
    </location>
</feature>
<name>A0ABW3T3V0_9CAUL</name>
<feature type="transmembrane region" description="Helical" evidence="6">
    <location>
        <begin position="83"/>
        <end position="102"/>
    </location>
</feature>
<dbReference type="PANTHER" id="PTHR34697">
    <property type="entry name" value="PHOSPHATIDYLGLYCEROL LYSYLTRANSFERASE"/>
    <property type="match status" value="1"/>
</dbReference>